<keyword evidence="4 5" id="KW-0472">Membrane</keyword>
<feature type="transmembrane region" description="Helical" evidence="5">
    <location>
        <begin position="60"/>
        <end position="80"/>
    </location>
</feature>
<feature type="transmembrane region" description="Helical" evidence="5">
    <location>
        <begin position="113"/>
        <end position="132"/>
    </location>
</feature>
<evidence type="ECO:0000256" key="3">
    <source>
        <dbReference type="ARBA" id="ARBA00022989"/>
    </source>
</evidence>
<feature type="transmembrane region" description="Helical" evidence="5">
    <location>
        <begin position="138"/>
        <end position="156"/>
    </location>
</feature>
<dbReference type="RefSeq" id="WP_090245736.1">
    <property type="nucleotide sequence ID" value="NZ_FNOU01000014.1"/>
</dbReference>
<dbReference type="AlphaFoldDB" id="A0A1H3GPD1"/>
<evidence type="ECO:0000259" key="6">
    <source>
        <dbReference type="Pfam" id="PF13515"/>
    </source>
</evidence>
<dbReference type="SUPFAM" id="SSF56784">
    <property type="entry name" value="HAD-like"/>
    <property type="match status" value="1"/>
</dbReference>
<evidence type="ECO:0000256" key="5">
    <source>
        <dbReference type="SAM" id="Phobius"/>
    </source>
</evidence>
<dbReference type="InterPro" id="IPR036412">
    <property type="entry name" value="HAD-like_sf"/>
</dbReference>
<keyword evidence="2 5" id="KW-0812">Transmembrane</keyword>
<evidence type="ECO:0000256" key="2">
    <source>
        <dbReference type="ARBA" id="ARBA00022692"/>
    </source>
</evidence>
<dbReference type="OrthoDB" id="1653617at2"/>
<organism evidence="7 8">
    <name type="scientific">Eubacterium barkeri</name>
    <name type="common">Clostridium barkeri</name>
    <dbReference type="NCBI Taxonomy" id="1528"/>
    <lineage>
        <taxon>Bacteria</taxon>
        <taxon>Bacillati</taxon>
        <taxon>Bacillota</taxon>
        <taxon>Clostridia</taxon>
        <taxon>Eubacteriales</taxon>
        <taxon>Eubacteriaceae</taxon>
        <taxon>Eubacterium</taxon>
    </lineage>
</organism>
<protein>
    <recommendedName>
        <fullName evidence="6">Integral membrane bound transporter domain-containing protein</fullName>
    </recommendedName>
</protein>
<proteinExistence type="predicted"/>
<evidence type="ECO:0000256" key="1">
    <source>
        <dbReference type="ARBA" id="ARBA00004141"/>
    </source>
</evidence>
<gene>
    <name evidence="7" type="ORF">SAMN04488579_11472</name>
</gene>
<dbReference type="GO" id="GO:0016020">
    <property type="term" value="C:membrane"/>
    <property type="evidence" value="ECO:0007669"/>
    <property type="project" value="UniProtKB-SubCell"/>
</dbReference>
<accession>A0A1H3GPD1</accession>
<dbReference type="EMBL" id="FNOU01000014">
    <property type="protein sequence ID" value="SDY04910.1"/>
    <property type="molecule type" value="Genomic_DNA"/>
</dbReference>
<dbReference type="InterPro" id="IPR049453">
    <property type="entry name" value="Memb_transporter_dom"/>
</dbReference>
<name>A0A1H3GPD1_EUBBA</name>
<dbReference type="Gene3D" id="3.30.1240.10">
    <property type="match status" value="1"/>
</dbReference>
<evidence type="ECO:0000256" key="4">
    <source>
        <dbReference type="ARBA" id="ARBA00023136"/>
    </source>
</evidence>
<dbReference type="STRING" id="1528.SAMN04488579_11472"/>
<reference evidence="8" key="1">
    <citation type="submission" date="2016-10" db="EMBL/GenBank/DDBJ databases">
        <authorList>
            <person name="Varghese N."/>
            <person name="Submissions S."/>
        </authorList>
    </citation>
    <scope>NUCLEOTIDE SEQUENCE [LARGE SCALE GENOMIC DNA]</scope>
    <source>
        <strain evidence="8">VPI 5359</strain>
    </source>
</reference>
<dbReference type="Gene3D" id="3.40.50.1000">
    <property type="entry name" value="HAD superfamily/HAD-like"/>
    <property type="match status" value="1"/>
</dbReference>
<dbReference type="Pfam" id="PF13515">
    <property type="entry name" value="FUSC_2"/>
    <property type="match status" value="1"/>
</dbReference>
<dbReference type="Proteomes" id="UP000199652">
    <property type="component" value="Unassembled WGS sequence"/>
</dbReference>
<comment type="subcellular location">
    <subcellularLocation>
        <location evidence="1">Membrane</location>
        <topology evidence="1">Multi-pass membrane protein</topology>
    </subcellularLocation>
</comment>
<keyword evidence="8" id="KW-1185">Reference proteome</keyword>
<evidence type="ECO:0000313" key="7">
    <source>
        <dbReference type="EMBL" id="SDY04910.1"/>
    </source>
</evidence>
<feature type="transmembrane region" description="Helical" evidence="5">
    <location>
        <begin position="86"/>
        <end position="106"/>
    </location>
</feature>
<dbReference type="Pfam" id="PF08282">
    <property type="entry name" value="Hydrolase_3"/>
    <property type="match status" value="1"/>
</dbReference>
<feature type="domain" description="Integral membrane bound transporter" evidence="6">
    <location>
        <begin position="24"/>
        <end position="155"/>
    </location>
</feature>
<evidence type="ECO:0000313" key="8">
    <source>
        <dbReference type="Proteomes" id="UP000199652"/>
    </source>
</evidence>
<keyword evidence="3 5" id="KW-1133">Transmembrane helix</keyword>
<dbReference type="InterPro" id="IPR023214">
    <property type="entry name" value="HAD_sf"/>
</dbReference>
<sequence length="423" mass="47277">MPQLPHIGMRIIKTTIAVFMVEIIFTAFAFERSPFYVLVATIICIQPDAENEKDNAIKRVVATLIGAFTGAVVLLVKPAVLGWGGGAYFLDALNAGMICLTIYLAVLLKKESTAALACMVYLAIAVMSRGGVPVGEYIFFRILDTFLGIGVAFVVSHTHLPYHRRQDALFIVDYDGIVKTGDRQVNVFHQRVLNQLVAQGAPLSLVAQEPPASIVDDLSILKLKLPVIAMGGAALYDIEDKRYLYTISIQPEQAKRVQAFLTDKGTPFFTNAMVDKVLLIYYNQFRNQIQKEFYEDLRRSPLRNYIKGCPIEGCEILYFSVLDTPRQIDRLIEALSAQEEGLCYRVTQDVYEGRSLLKIMDAQATPQVMVERLKADYGYTRSLTFGVEGNESDITLPQGDFTSAIRQIRRIYNGMGRMPRSNG</sequence>